<keyword evidence="2 10" id="KW-0436">Ligase</keyword>
<dbReference type="GO" id="GO:0071555">
    <property type="term" value="P:cell wall organization"/>
    <property type="evidence" value="ECO:0007669"/>
    <property type="project" value="UniProtKB-KW"/>
</dbReference>
<dbReference type="InterPro" id="IPR005863">
    <property type="entry name" value="UDP-N-AcMur_synth"/>
</dbReference>
<dbReference type="RefSeq" id="WP_091771986.1">
    <property type="nucleotide sequence ID" value="NZ_FOES01000001.1"/>
</dbReference>
<keyword evidence="16" id="KW-1185">Reference proteome</keyword>
<evidence type="ECO:0000256" key="2">
    <source>
        <dbReference type="ARBA" id="ARBA00022598"/>
    </source>
</evidence>
<dbReference type="SUPFAM" id="SSF53244">
    <property type="entry name" value="MurD-like peptide ligases, peptide-binding domain"/>
    <property type="match status" value="1"/>
</dbReference>
<dbReference type="InterPro" id="IPR051046">
    <property type="entry name" value="MurCDEF_CellWall_CoF430Synth"/>
</dbReference>
<accession>A0A1H8YSP7</accession>
<dbReference type="EC" id="6.3.2.10" evidence="10 11"/>
<feature type="domain" description="Mur ligase N-terminal catalytic" evidence="12">
    <location>
        <begin position="23"/>
        <end position="99"/>
    </location>
</feature>
<feature type="domain" description="Mur ligase central" evidence="14">
    <location>
        <begin position="109"/>
        <end position="288"/>
    </location>
</feature>
<dbReference type="UniPathway" id="UPA00219"/>
<evidence type="ECO:0000256" key="6">
    <source>
        <dbReference type="ARBA" id="ARBA00022960"/>
    </source>
</evidence>
<comment type="subcellular location">
    <subcellularLocation>
        <location evidence="10 11">Cytoplasm</location>
    </subcellularLocation>
</comment>
<dbReference type="Proteomes" id="UP000199427">
    <property type="component" value="Unassembled WGS sequence"/>
</dbReference>
<evidence type="ECO:0000313" key="15">
    <source>
        <dbReference type="EMBL" id="SEP55200.1"/>
    </source>
</evidence>
<dbReference type="GO" id="GO:0047480">
    <property type="term" value="F:UDP-N-acetylmuramoyl-tripeptide-D-alanyl-D-alanine ligase activity"/>
    <property type="evidence" value="ECO:0007669"/>
    <property type="project" value="UniProtKB-UniRule"/>
</dbReference>
<dbReference type="Pfam" id="PF02875">
    <property type="entry name" value="Mur_ligase_C"/>
    <property type="match status" value="1"/>
</dbReference>
<dbReference type="Pfam" id="PF08245">
    <property type="entry name" value="Mur_ligase_M"/>
    <property type="match status" value="1"/>
</dbReference>
<organism evidence="15 16">
    <name type="scientific">Piscibacillus halophilus</name>
    <dbReference type="NCBI Taxonomy" id="571933"/>
    <lineage>
        <taxon>Bacteria</taxon>
        <taxon>Bacillati</taxon>
        <taxon>Bacillota</taxon>
        <taxon>Bacilli</taxon>
        <taxon>Bacillales</taxon>
        <taxon>Bacillaceae</taxon>
        <taxon>Piscibacillus</taxon>
    </lineage>
</organism>
<name>A0A1H8YSP7_9BACI</name>
<dbReference type="InterPro" id="IPR013221">
    <property type="entry name" value="Mur_ligase_cen"/>
</dbReference>
<proteinExistence type="inferred from homology"/>
<comment type="catalytic activity">
    <reaction evidence="10 11">
        <text>D-alanyl-D-alanine + UDP-N-acetyl-alpha-D-muramoyl-L-alanyl-gamma-D-glutamyl-meso-2,6-diaminopimelate + ATP = UDP-N-acetyl-alpha-D-muramoyl-L-alanyl-gamma-D-glutamyl-meso-2,6-diaminopimeloyl-D-alanyl-D-alanine + ADP + phosphate + H(+)</text>
        <dbReference type="Rhea" id="RHEA:28374"/>
        <dbReference type="ChEBI" id="CHEBI:15378"/>
        <dbReference type="ChEBI" id="CHEBI:30616"/>
        <dbReference type="ChEBI" id="CHEBI:43474"/>
        <dbReference type="ChEBI" id="CHEBI:57822"/>
        <dbReference type="ChEBI" id="CHEBI:61386"/>
        <dbReference type="ChEBI" id="CHEBI:83905"/>
        <dbReference type="ChEBI" id="CHEBI:456216"/>
        <dbReference type="EC" id="6.3.2.10"/>
    </reaction>
</comment>
<reference evidence="15 16" key="1">
    <citation type="submission" date="2016-10" db="EMBL/GenBank/DDBJ databases">
        <authorList>
            <person name="de Groot N.N."/>
        </authorList>
    </citation>
    <scope>NUCLEOTIDE SEQUENCE [LARGE SCALE GENOMIC DNA]</scope>
    <source>
        <strain evidence="15 16">DSM 21633</strain>
    </source>
</reference>
<keyword evidence="9 10" id="KW-0961">Cell wall biogenesis/degradation</keyword>
<evidence type="ECO:0000313" key="16">
    <source>
        <dbReference type="Proteomes" id="UP000199427"/>
    </source>
</evidence>
<evidence type="ECO:0000256" key="9">
    <source>
        <dbReference type="ARBA" id="ARBA00023316"/>
    </source>
</evidence>
<dbReference type="InterPro" id="IPR004101">
    <property type="entry name" value="Mur_ligase_C"/>
</dbReference>
<dbReference type="GO" id="GO:0005524">
    <property type="term" value="F:ATP binding"/>
    <property type="evidence" value="ECO:0007669"/>
    <property type="project" value="UniProtKB-UniRule"/>
</dbReference>
<comment type="similarity">
    <text evidence="10">Belongs to the MurCDEF family. MurF subfamily.</text>
</comment>
<feature type="binding site" evidence="10">
    <location>
        <begin position="111"/>
        <end position="117"/>
    </location>
    <ligand>
        <name>ATP</name>
        <dbReference type="ChEBI" id="CHEBI:30616"/>
    </ligand>
</feature>
<dbReference type="STRING" id="571933.SAMN05216362_10130"/>
<dbReference type="GO" id="GO:0051301">
    <property type="term" value="P:cell division"/>
    <property type="evidence" value="ECO:0007669"/>
    <property type="project" value="UniProtKB-KW"/>
</dbReference>
<dbReference type="Gene3D" id="3.90.190.20">
    <property type="entry name" value="Mur ligase, C-terminal domain"/>
    <property type="match status" value="1"/>
</dbReference>
<dbReference type="Pfam" id="PF01225">
    <property type="entry name" value="Mur_ligase"/>
    <property type="match status" value="1"/>
</dbReference>
<dbReference type="InterPro" id="IPR035911">
    <property type="entry name" value="MurE/MurF_N"/>
</dbReference>
<comment type="function">
    <text evidence="10 11">Involved in cell wall formation. Catalyzes the final step in the synthesis of UDP-N-acetylmuramoyl-pentapeptide, the precursor of murein.</text>
</comment>
<dbReference type="Gene3D" id="3.40.1390.10">
    <property type="entry name" value="MurE/MurF, N-terminal domain"/>
    <property type="match status" value="1"/>
</dbReference>
<feature type="domain" description="Mur ligase C-terminal" evidence="13">
    <location>
        <begin position="311"/>
        <end position="434"/>
    </location>
</feature>
<evidence type="ECO:0000256" key="5">
    <source>
        <dbReference type="ARBA" id="ARBA00022840"/>
    </source>
</evidence>
<dbReference type="Gene3D" id="3.40.1190.10">
    <property type="entry name" value="Mur-like, catalytic domain"/>
    <property type="match status" value="1"/>
</dbReference>
<dbReference type="InterPro" id="IPR036615">
    <property type="entry name" value="Mur_ligase_C_dom_sf"/>
</dbReference>
<keyword evidence="6 10" id="KW-0133">Cell shape</keyword>
<dbReference type="GO" id="GO:0005737">
    <property type="term" value="C:cytoplasm"/>
    <property type="evidence" value="ECO:0007669"/>
    <property type="project" value="UniProtKB-SubCell"/>
</dbReference>
<dbReference type="SUPFAM" id="SSF63418">
    <property type="entry name" value="MurE/MurF N-terminal domain"/>
    <property type="match status" value="1"/>
</dbReference>
<evidence type="ECO:0000259" key="12">
    <source>
        <dbReference type="Pfam" id="PF01225"/>
    </source>
</evidence>
<sequence>MKKFDLNFLAEIFPNHTDFINQEIHEIYRDSREKVNHGLFVPIIGENFDAHDFIPQAIENGAVAILSSREELNDVPEGFPVFYVEDTIEALQTLANRYRHLVDPIVVGITGSNGKTTTKEIVASCLATKYIVWKTKGNLNNHIGLPLTVLSMEPNCEVLVAEMGMSGFGEIERLSHIVQPDYGIITNIGESHIEYLGSREGIAKAKLEITAGFSQNSVLIYDGDEPLIAGGSRPYKELTCGFSENLDYVIRDVRQWNDYTEFTIKGQNVEIPLLGKHQAKNSTFAYALCEELEIDLSKIKNQLKQLQLPSMRFEQIRAINGATIINDAYNASATSMIASIDVLKHMNYNNKIVVLGDILELGEYSEGDHRRVGESIDSSIDQVLTIGADSRFILEGLNDTFEGTYQHFDDKSALTEFLKEQLDSETVILFKASRGIKLEEIVNELI</sequence>
<evidence type="ECO:0000256" key="10">
    <source>
        <dbReference type="HAMAP-Rule" id="MF_02019"/>
    </source>
</evidence>
<keyword evidence="4 10" id="KW-0547">Nucleotide-binding</keyword>
<protein>
    <recommendedName>
        <fullName evidence="10 11">UDP-N-acetylmuramoyl-tripeptide--D-alanyl-D-alanine ligase</fullName>
        <ecNumber evidence="10 11">6.3.2.10</ecNumber>
    </recommendedName>
    <alternativeName>
        <fullName evidence="10">D-alanyl-D-alanine-adding enzyme</fullName>
    </alternativeName>
</protein>
<dbReference type="InterPro" id="IPR000713">
    <property type="entry name" value="Mur_ligase_N"/>
</dbReference>
<dbReference type="PANTHER" id="PTHR43024:SF1">
    <property type="entry name" value="UDP-N-ACETYLMURAMOYL-TRIPEPTIDE--D-ALANYL-D-ALANINE LIGASE"/>
    <property type="match status" value="1"/>
</dbReference>
<evidence type="ECO:0000259" key="13">
    <source>
        <dbReference type="Pfam" id="PF02875"/>
    </source>
</evidence>
<keyword evidence="8 10" id="KW-0131">Cell cycle</keyword>
<keyword evidence="1 10" id="KW-0963">Cytoplasm</keyword>
<dbReference type="GO" id="GO:0008360">
    <property type="term" value="P:regulation of cell shape"/>
    <property type="evidence" value="ECO:0007669"/>
    <property type="project" value="UniProtKB-KW"/>
</dbReference>
<comment type="pathway">
    <text evidence="10 11">Cell wall biogenesis; peptidoglycan biosynthesis.</text>
</comment>
<dbReference type="PANTHER" id="PTHR43024">
    <property type="entry name" value="UDP-N-ACETYLMURAMOYL-TRIPEPTIDE--D-ALANYL-D-ALANINE LIGASE"/>
    <property type="match status" value="1"/>
</dbReference>
<keyword evidence="5 10" id="KW-0067">ATP-binding</keyword>
<dbReference type="OrthoDB" id="9801978at2"/>
<dbReference type="SUPFAM" id="SSF53623">
    <property type="entry name" value="MurD-like peptide ligases, catalytic domain"/>
    <property type="match status" value="1"/>
</dbReference>
<evidence type="ECO:0000256" key="8">
    <source>
        <dbReference type="ARBA" id="ARBA00023306"/>
    </source>
</evidence>
<evidence type="ECO:0000256" key="1">
    <source>
        <dbReference type="ARBA" id="ARBA00022490"/>
    </source>
</evidence>
<dbReference type="NCBIfam" id="TIGR01143">
    <property type="entry name" value="murF"/>
    <property type="match status" value="1"/>
</dbReference>
<evidence type="ECO:0000256" key="4">
    <source>
        <dbReference type="ARBA" id="ARBA00022741"/>
    </source>
</evidence>
<keyword evidence="7 10" id="KW-0573">Peptidoglycan synthesis</keyword>
<dbReference type="HAMAP" id="MF_02019">
    <property type="entry name" value="MurF"/>
    <property type="match status" value="1"/>
</dbReference>
<dbReference type="GO" id="GO:0008766">
    <property type="term" value="F:UDP-N-acetylmuramoylalanyl-D-glutamyl-2,6-diaminopimelate-D-alanyl-D-alanine ligase activity"/>
    <property type="evidence" value="ECO:0007669"/>
    <property type="project" value="RHEA"/>
</dbReference>
<evidence type="ECO:0000256" key="7">
    <source>
        <dbReference type="ARBA" id="ARBA00022984"/>
    </source>
</evidence>
<gene>
    <name evidence="10" type="primary">murF</name>
    <name evidence="15" type="ORF">SAMN05216362_10130</name>
</gene>
<evidence type="ECO:0000256" key="3">
    <source>
        <dbReference type="ARBA" id="ARBA00022618"/>
    </source>
</evidence>
<dbReference type="EMBL" id="FOES01000001">
    <property type="protein sequence ID" value="SEP55200.1"/>
    <property type="molecule type" value="Genomic_DNA"/>
</dbReference>
<dbReference type="AlphaFoldDB" id="A0A1H8YSP7"/>
<dbReference type="GO" id="GO:0009252">
    <property type="term" value="P:peptidoglycan biosynthetic process"/>
    <property type="evidence" value="ECO:0007669"/>
    <property type="project" value="UniProtKB-UniRule"/>
</dbReference>
<evidence type="ECO:0000256" key="11">
    <source>
        <dbReference type="RuleBase" id="RU004136"/>
    </source>
</evidence>
<keyword evidence="3 10" id="KW-0132">Cell division</keyword>
<dbReference type="InterPro" id="IPR036565">
    <property type="entry name" value="Mur-like_cat_sf"/>
</dbReference>
<evidence type="ECO:0000259" key="14">
    <source>
        <dbReference type="Pfam" id="PF08245"/>
    </source>
</evidence>